<evidence type="ECO:0000313" key="6">
    <source>
        <dbReference type="EMBL" id="SFK18532.1"/>
    </source>
</evidence>
<dbReference type="SMART" id="SM00487">
    <property type="entry name" value="DEXDc"/>
    <property type="match status" value="1"/>
</dbReference>
<dbReference type="SMART" id="SM00490">
    <property type="entry name" value="HELICc"/>
    <property type="match status" value="1"/>
</dbReference>
<organism evidence="6 7">
    <name type="scientific">Nitrosomonas aestuarii</name>
    <dbReference type="NCBI Taxonomy" id="52441"/>
    <lineage>
        <taxon>Bacteria</taxon>
        <taxon>Pseudomonadati</taxon>
        <taxon>Pseudomonadota</taxon>
        <taxon>Betaproteobacteria</taxon>
        <taxon>Nitrosomonadales</taxon>
        <taxon>Nitrosomonadaceae</taxon>
        <taxon>Nitrosomonas</taxon>
    </lineage>
</organism>
<evidence type="ECO:0000256" key="2">
    <source>
        <dbReference type="PROSITE-ProRule" id="PRU00325"/>
    </source>
</evidence>
<sequence length="1080" mass="123030">MKFKKISVSDIKNSCSNNAYLKGRDYFQQSKVIKLRATHETESTVILSACVSGSHSQHYNQTITFTKTGYYLKINGRCSCPVAYNCKHVVAACLAYKAEKSQQNTDTKKACLNWLYSLGETGKHPDASQEFAAYVLHQREAGGKYLLSLFTTREKKQGGLAVGRRIPLSNIQYGYFSSRHFPLEDRELFRLVLGLEYDYADDAIIAGALGYLVLNKALHYKRLFWKSHQLAPPLDMGEPSTLELSWHAQPDGAYKLHTTVANKAALLPTEPPLYLDKDKLLLGTVASTNLTHQQFQKILSAPLVPADYVEDFSQRLVIEHPDIALPPPKPIAIKILNGLAAQPRLQLLGRQLDDESYIHLLMLRFDYGGHTVSAAQSIPVSVIKTDKDYFKIQRDRTAEDTAIGMLQAYGFNRFELDNLKELFFFSPAQNSVIDSATRWAQFMDDKLPELTQQGWIIEIDDSFLLQFQQPGNWGAEIEQTDNDWFKMHFNITINDQSLPLLPLITPVLENYERDNLPEMLSIPLGQHQYANISSEQLKPFIAILYELFDSVRFDDDGIGRISRYNAAALADLEQHSYGLFSIEGGDELIETGKKMRDFKGIVNVSPPAALHAQLREYQQKGLNWLQFLREYRFGGILADDMGLGKTIQTLAHLLLEKESGRMDKPCLIVAPTSLMSNWRREAQRFTPDLSVLILQGGNRKQRFDEITHHDLVLTTYPLLHRDEKNLLANTYYYLILDEAQVIKNPKAQAARMVRRVNAQHRLCLTGTPMENHLGELWAQYDFLMPDFLGDHALFKKIYRTPIEVQGNTEKKERLSRRLEPFMLRRTKRDVAGELPEKTEIIRSVPLYEKQAALYESIRVSMEEKVRNAIAEKGLARSHITILDALLKLRQTCCDPRTLKLKAAEKFKQSAKLDLLMTILPELLEEGRRILIFSQFTKMLGLIEAELKAQQIDYCKLTGQTRQRDAVIEQFKSGLVDVFLISLKAGGVGLNLTEADTVIIYDPWWNPAVESQAADRAHRIGQNKAVFVYKLITEDTVEEKILAMQEKKRILTESVYQDGKKEQALQLTAEDLTDLFKPLTE</sequence>
<dbReference type="EMBL" id="FOSP01000001">
    <property type="protein sequence ID" value="SFK18532.1"/>
    <property type="molecule type" value="Genomic_DNA"/>
</dbReference>
<dbReference type="GO" id="GO:0008270">
    <property type="term" value="F:zinc ion binding"/>
    <property type="evidence" value="ECO:0007669"/>
    <property type="project" value="UniProtKB-KW"/>
</dbReference>
<dbReference type="PANTHER" id="PTHR10799">
    <property type="entry name" value="SNF2/RAD54 HELICASE FAMILY"/>
    <property type="match status" value="1"/>
</dbReference>
<dbReference type="InterPro" id="IPR000330">
    <property type="entry name" value="SNF2_N"/>
</dbReference>
<evidence type="ECO:0000313" key="7">
    <source>
        <dbReference type="Proteomes" id="UP000199533"/>
    </source>
</evidence>
<dbReference type="InterPro" id="IPR007527">
    <property type="entry name" value="Znf_SWIM"/>
</dbReference>
<feature type="domain" description="Helicase C-terminal" evidence="5">
    <location>
        <begin position="911"/>
        <end position="1072"/>
    </location>
</feature>
<dbReference type="SUPFAM" id="SSF52540">
    <property type="entry name" value="P-loop containing nucleoside triphosphate hydrolases"/>
    <property type="match status" value="2"/>
</dbReference>
<keyword evidence="1" id="KW-0378">Hydrolase</keyword>
<feature type="domain" description="SWIM-type" evidence="3">
    <location>
        <begin position="70"/>
        <end position="97"/>
    </location>
</feature>
<dbReference type="GO" id="GO:0005524">
    <property type="term" value="F:ATP binding"/>
    <property type="evidence" value="ECO:0007669"/>
    <property type="project" value="InterPro"/>
</dbReference>
<feature type="domain" description="Helicase ATP-binding" evidence="4">
    <location>
        <begin position="626"/>
        <end position="786"/>
    </location>
</feature>
<dbReference type="Proteomes" id="UP000199533">
    <property type="component" value="Unassembled WGS sequence"/>
</dbReference>
<evidence type="ECO:0000259" key="4">
    <source>
        <dbReference type="PROSITE" id="PS51192"/>
    </source>
</evidence>
<dbReference type="AlphaFoldDB" id="A0A1I3XGA0"/>
<evidence type="ECO:0000259" key="3">
    <source>
        <dbReference type="PROSITE" id="PS50966"/>
    </source>
</evidence>
<dbReference type="Gene3D" id="3.40.50.300">
    <property type="entry name" value="P-loop containing nucleotide triphosphate hydrolases"/>
    <property type="match status" value="1"/>
</dbReference>
<dbReference type="Gene3D" id="3.40.50.10810">
    <property type="entry name" value="Tandem AAA-ATPase domain"/>
    <property type="match status" value="1"/>
</dbReference>
<dbReference type="InterPro" id="IPR049730">
    <property type="entry name" value="SNF2/RAD54-like_C"/>
</dbReference>
<reference evidence="7" key="1">
    <citation type="submission" date="2016-10" db="EMBL/GenBank/DDBJ databases">
        <authorList>
            <person name="Varghese N."/>
            <person name="Submissions S."/>
        </authorList>
    </citation>
    <scope>NUCLEOTIDE SEQUENCE [LARGE SCALE GENOMIC DNA]</scope>
    <source>
        <strain evidence="7">Nm69</strain>
    </source>
</reference>
<proteinExistence type="predicted"/>
<keyword evidence="2" id="KW-0479">Metal-binding</keyword>
<dbReference type="RefSeq" id="WP_090696590.1">
    <property type="nucleotide sequence ID" value="NZ_FOSP01000001.1"/>
</dbReference>
<evidence type="ECO:0000259" key="5">
    <source>
        <dbReference type="PROSITE" id="PS51194"/>
    </source>
</evidence>
<dbReference type="OrthoDB" id="9760715at2"/>
<protein>
    <submittedName>
        <fullName evidence="6">SWIM zinc finger</fullName>
    </submittedName>
</protein>
<dbReference type="CDD" id="cd18793">
    <property type="entry name" value="SF2_C_SNF"/>
    <property type="match status" value="1"/>
</dbReference>
<dbReference type="Pfam" id="PF00176">
    <property type="entry name" value="SNF2-rel_dom"/>
    <property type="match status" value="1"/>
</dbReference>
<dbReference type="InterPro" id="IPR014001">
    <property type="entry name" value="Helicase_ATP-bd"/>
</dbReference>
<dbReference type="InterPro" id="IPR027417">
    <property type="entry name" value="P-loop_NTPase"/>
</dbReference>
<dbReference type="PROSITE" id="PS50966">
    <property type="entry name" value="ZF_SWIM"/>
    <property type="match status" value="1"/>
</dbReference>
<dbReference type="Pfam" id="PF00271">
    <property type="entry name" value="Helicase_C"/>
    <property type="match status" value="1"/>
</dbReference>
<dbReference type="InterPro" id="IPR038718">
    <property type="entry name" value="SNF2-like_sf"/>
</dbReference>
<accession>A0A1I3XGA0</accession>
<keyword evidence="7" id="KW-1185">Reference proteome</keyword>
<keyword evidence="2" id="KW-0863">Zinc-finger</keyword>
<dbReference type="GO" id="GO:0004386">
    <property type="term" value="F:helicase activity"/>
    <property type="evidence" value="ECO:0007669"/>
    <property type="project" value="UniProtKB-KW"/>
</dbReference>
<dbReference type="PROSITE" id="PS51194">
    <property type="entry name" value="HELICASE_CTER"/>
    <property type="match status" value="1"/>
</dbReference>
<dbReference type="STRING" id="52441.SAMN05216302_1001277"/>
<name>A0A1I3XGA0_9PROT</name>
<evidence type="ECO:0000256" key="1">
    <source>
        <dbReference type="ARBA" id="ARBA00022801"/>
    </source>
</evidence>
<dbReference type="GO" id="GO:0016787">
    <property type="term" value="F:hydrolase activity"/>
    <property type="evidence" value="ECO:0007669"/>
    <property type="project" value="UniProtKB-KW"/>
</dbReference>
<keyword evidence="2" id="KW-0862">Zinc</keyword>
<dbReference type="InterPro" id="IPR001650">
    <property type="entry name" value="Helicase_C-like"/>
</dbReference>
<gene>
    <name evidence="6" type="ORF">SAMN05216302_1001277</name>
</gene>
<dbReference type="CDD" id="cd18012">
    <property type="entry name" value="DEXQc_arch_SWI2_SNF2"/>
    <property type="match status" value="1"/>
</dbReference>
<dbReference type="PROSITE" id="PS51192">
    <property type="entry name" value="HELICASE_ATP_BIND_1"/>
    <property type="match status" value="1"/>
</dbReference>